<reference evidence="2" key="2">
    <citation type="submission" date="2020-09" db="EMBL/GenBank/DDBJ databases">
        <authorList>
            <person name="Sun Q."/>
            <person name="Zhou Y."/>
        </authorList>
    </citation>
    <scope>NUCLEOTIDE SEQUENCE</scope>
    <source>
        <strain evidence="2">CGMCC 4.7278</strain>
    </source>
</reference>
<keyword evidence="1" id="KW-1133">Transmembrane helix</keyword>
<evidence type="ECO:0000313" key="2">
    <source>
        <dbReference type="EMBL" id="GGK58854.1"/>
    </source>
</evidence>
<accession>A0A917QMH4</accession>
<evidence type="ECO:0000256" key="1">
    <source>
        <dbReference type="SAM" id="Phobius"/>
    </source>
</evidence>
<feature type="transmembrane region" description="Helical" evidence="1">
    <location>
        <begin position="26"/>
        <end position="47"/>
    </location>
</feature>
<organism evidence="2 3">
    <name type="scientific">Nocardia camponoti</name>
    <dbReference type="NCBI Taxonomy" id="1616106"/>
    <lineage>
        <taxon>Bacteria</taxon>
        <taxon>Bacillati</taxon>
        <taxon>Actinomycetota</taxon>
        <taxon>Actinomycetes</taxon>
        <taxon>Mycobacteriales</taxon>
        <taxon>Nocardiaceae</taxon>
        <taxon>Nocardia</taxon>
    </lineage>
</organism>
<protein>
    <recommendedName>
        <fullName evidence="4">Mce-associated membrane protein</fullName>
    </recommendedName>
</protein>
<gene>
    <name evidence="2" type="ORF">GCM10011591_33850</name>
</gene>
<reference evidence="2" key="1">
    <citation type="journal article" date="2014" name="Int. J. Syst. Evol. Microbiol.">
        <title>Complete genome sequence of Corynebacterium casei LMG S-19264T (=DSM 44701T), isolated from a smear-ripened cheese.</title>
        <authorList>
            <consortium name="US DOE Joint Genome Institute (JGI-PGF)"/>
            <person name="Walter F."/>
            <person name="Albersmeier A."/>
            <person name="Kalinowski J."/>
            <person name="Ruckert C."/>
        </authorList>
    </citation>
    <scope>NUCLEOTIDE SEQUENCE</scope>
    <source>
        <strain evidence="2">CGMCC 4.7278</strain>
    </source>
</reference>
<dbReference type="EMBL" id="BMMW01000003">
    <property type="protein sequence ID" value="GGK58854.1"/>
    <property type="molecule type" value="Genomic_DNA"/>
</dbReference>
<dbReference type="AlphaFoldDB" id="A0A917QMH4"/>
<evidence type="ECO:0008006" key="4">
    <source>
        <dbReference type="Google" id="ProtNLM"/>
    </source>
</evidence>
<comment type="caution">
    <text evidence="2">The sequence shown here is derived from an EMBL/GenBank/DDBJ whole genome shotgun (WGS) entry which is preliminary data.</text>
</comment>
<dbReference type="Proteomes" id="UP000612956">
    <property type="component" value="Unassembled WGS sequence"/>
</dbReference>
<dbReference type="RefSeq" id="WP_188829960.1">
    <property type="nucleotide sequence ID" value="NZ_BMMW01000003.1"/>
</dbReference>
<keyword evidence="1" id="KW-0812">Transmembrane</keyword>
<keyword evidence="3" id="KW-1185">Reference proteome</keyword>
<sequence length="188" mass="19732">MAENSEGAQVPAESNKGTVALKVSSLLGGAVIAILAVIAIVLAALLLSSHNKLADRDAKAADNAKAEQIALDYATATGNVNYNDFNAWLTALKAGTAKPVADKFDAAAPRLQQIVTILKWTSTATPITAKVMSQDGDVFHVDAFIDTTTTNAQRPDPIRNTVLFTITVDKGQNWQITDVGGTDALLGK</sequence>
<proteinExistence type="predicted"/>
<evidence type="ECO:0000313" key="3">
    <source>
        <dbReference type="Proteomes" id="UP000612956"/>
    </source>
</evidence>
<keyword evidence="1" id="KW-0472">Membrane</keyword>
<name>A0A917QMH4_9NOCA</name>